<dbReference type="PANTHER" id="PTHR36616:SF5">
    <property type="entry name" value="DIS3-EXONUCLEASE-LIKE PROTEIN"/>
    <property type="match status" value="1"/>
</dbReference>
<proteinExistence type="predicted"/>
<dbReference type="EMBL" id="JBJXBP010000007">
    <property type="protein sequence ID" value="KAL3819821.1"/>
    <property type="molecule type" value="Genomic_DNA"/>
</dbReference>
<organism evidence="1 2">
    <name type="scientific">Penstemon smallii</name>
    <dbReference type="NCBI Taxonomy" id="265156"/>
    <lineage>
        <taxon>Eukaryota</taxon>
        <taxon>Viridiplantae</taxon>
        <taxon>Streptophyta</taxon>
        <taxon>Embryophyta</taxon>
        <taxon>Tracheophyta</taxon>
        <taxon>Spermatophyta</taxon>
        <taxon>Magnoliopsida</taxon>
        <taxon>eudicotyledons</taxon>
        <taxon>Gunneridae</taxon>
        <taxon>Pentapetalae</taxon>
        <taxon>asterids</taxon>
        <taxon>lamiids</taxon>
        <taxon>Lamiales</taxon>
        <taxon>Plantaginaceae</taxon>
        <taxon>Cheloneae</taxon>
        <taxon>Penstemon</taxon>
    </lineage>
</organism>
<dbReference type="PANTHER" id="PTHR36616">
    <property type="entry name" value="BNAC07G32700D PROTEIN"/>
    <property type="match status" value="1"/>
</dbReference>
<evidence type="ECO:0000313" key="2">
    <source>
        <dbReference type="Proteomes" id="UP001634393"/>
    </source>
</evidence>
<protein>
    <submittedName>
        <fullName evidence="1">Uncharacterized protein</fullName>
    </submittedName>
</protein>
<sequence>MLELFFTVAFAAAPLSLYIPPIRSLNLFVETAEYVLRDVVLFALTILPRINLVVSRCLSPRRTDSGSCTLMEC</sequence>
<gene>
    <name evidence="1" type="ORF">ACJIZ3_005726</name>
</gene>
<dbReference type="Proteomes" id="UP001634393">
    <property type="component" value="Unassembled WGS sequence"/>
</dbReference>
<dbReference type="AlphaFoldDB" id="A0ABD3S5V4"/>
<comment type="caution">
    <text evidence="1">The sequence shown here is derived from an EMBL/GenBank/DDBJ whole genome shotgun (WGS) entry which is preliminary data.</text>
</comment>
<reference evidence="1 2" key="1">
    <citation type="submission" date="2024-12" db="EMBL/GenBank/DDBJ databases">
        <title>The unique morphological basis and parallel evolutionary history of personate flowers in Penstemon.</title>
        <authorList>
            <person name="Depatie T.H."/>
            <person name="Wessinger C.A."/>
        </authorList>
    </citation>
    <scope>NUCLEOTIDE SEQUENCE [LARGE SCALE GENOMIC DNA]</scope>
    <source>
        <strain evidence="1">WTNN_2</strain>
        <tissue evidence="1">Leaf</tissue>
    </source>
</reference>
<keyword evidence="2" id="KW-1185">Reference proteome</keyword>
<name>A0ABD3S5V4_9LAMI</name>
<accession>A0ABD3S5V4</accession>
<evidence type="ECO:0000313" key="1">
    <source>
        <dbReference type="EMBL" id="KAL3819821.1"/>
    </source>
</evidence>